<dbReference type="RefSeq" id="WP_089687305.1">
    <property type="nucleotide sequence ID" value="NZ_FNFO01000012.1"/>
</dbReference>
<reference evidence="3 4" key="1">
    <citation type="submission" date="2016-10" db="EMBL/GenBank/DDBJ databases">
        <authorList>
            <person name="de Groot N.N."/>
        </authorList>
    </citation>
    <scope>NUCLEOTIDE SEQUENCE [LARGE SCALE GENOMIC DNA]</scope>
    <source>
        <strain evidence="3 4">DSM 25186</strain>
    </source>
</reference>
<dbReference type="Pfam" id="PF17186">
    <property type="entry name" value="Lipocalin_9"/>
    <property type="match status" value="1"/>
</dbReference>
<evidence type="ECO:0000259" key="1">
    <source>
        <dbReference type="Pfam" id="PF07143"/>
    </source>
</evidence>
<gene>
    <name evidence="3" type="ORF">SAMN05421823_112187</name>
</gene>
<evidence type="ECO:0000313" key="3">
    <source>
        <dbReference type="EMBL" id="SDM35620.1"/>
    </source>
</evidence>
<evidence type="ECO:0000259" key="2">
    <source>
        <dbReference type="Pfam" id="PF18962"/>
    </source>
</evidence>
<organism evidence="3 4">
    <name type="scientific">Catalinimonas alkaloidigena</name>
    <dbReference type="NCBI Taxonomy" id="1075417"/>
    <lineage>
        <taxon>Bacteria</taxon>
        <taxon>Pseudomonadati</taxon>
        <taxon>Bacteroidota</taxon>
        <taxon>Cytophagia</taxon>
        <taxon>Cytophagales</taxon>
        <taxon>Catalimonadaceae</taxon>
        <taxon>Catalinimonas</taxon>
    </lineage>
</organism>
<evidence type="ECO:0000313" key="4">
    <source>
        <dbReference type="Proteomes" id="UP000198510"/>
    </source>
</evidence>
<dbReference type="InterPro" id="IPR026444">
    <property type="entry name" value="Secre_tail"/>
</dbReference>
<dbReference type="NCBIfam" id="TIGR04183">
    <property type="entry name" value="Por_Secre_tail"/>
    <property type="match status" value="1"/>
</dbReference>
<feature type="domain" description="Secretion system C-terminal sorting" evidence="2">
    <location>
        <begin position="463"/>
        <end position="523"/>
    </location>
</feature>
<dbReference type="SUPFAM" id="SSF159245">
    <property type="entry name" value="AttH-like"/>
    <property type="match status" value="1"/>
</dbReference>
<dbReference type="OrthoDB" id="9770826at2"/>
<sequence>MKLPFLVFTFLLTLLVGPVAGQAWKTYPYAPENSRISFPQDEGAHLDEPIEWWYTMGHLVGDSSGTRYSFMLTYFDYEVYGFDGFRILNLSNDDAGEFYQETLPINFTELAEDSLYIKAAVFSGKTETWTHKTAADGRMIPFEYVLKAYSKKGALDLAFVAEKPPLILADSGFFHQGAASYTYYYSQTTNRVTGTLTINGVQETVTGTSWIDRQYGSFDPNKGENYEWFSVQLSNGMDLNIFNIFTKENTTPDTLTYKTLAAYVDTAHQYTTADYQLERLAFAYTPDSTRCYSQRWRLTSPVNQVDLLIEAEHPNSEVALPFRFYEGATRVSGTVNGVAVTGYGFAELLHSYARPDITLLDPQPATWGPEVPMTWQLHNPDDGRAVWYDLDYSVEGKQFLPVATALTDTFYYWQDMPALAADSLWIRVTAYSVDSTLTGSSTLGAEVIATQIAVQPLRASGMVYPNPTSDFLLISLDTPVEPNALLVTDVQGRAVATKVVREDNALKVDVTRLMPGVYRAQVTLPGRVHTFRFLVN</sequence>
<dbReference type="InterPro" id="IPR023374">
    <property type="entry name" value="AttH-like_dom_sf"/>
</dbReference>
<protein>
    <submittedName>
        <fullName evidence="3">Por secretion system C-terminal sorting domain-containing protein</fullName>
    </submittedName>
</protein>
<dbReference type="PANTHER" id="PTHR38591">
    <property type="entry name" value="HYDROLASE"/>
    <property type="match status" value="1"/>
</dbReference>
<dbReference type="InterPro" id="IPR010791">
    <property type="entry name" value="AttH_dom"/>
</dbReference>
<dbReference type="Pfam" id="PF18962">
    <property type="entry name" value="Por_Secre_tail"/>
    <property type="match status" value="1"/>
</dbReference>
<dbReference type="Pfam" id="PF07143">
    <property type="entry name" value="CrtC"/>
    <property type="match status" value="1"/>
</dbReference>
<accession>A0A1G9SJZ5</accession>
<dbReference type="EMBL" id="FNFO01000012">
    <property type="protein sequence ID" value="SDM35620.1"/>
    <property type="molecule type" value="Genomic_DNA"/>
</dbReference>
<dbReference type="Gene3D" id="2.40.370.10">
    <property type="entry name" value="AttH-like domain"/>
    <property type="match status" value="2"/>
</dbReference>
<dbReference type="PANTHER" id="PTHR38591:SF1">
    <property type="entry name" value="BLL1000 PROTEIN"/>
    <property type="match status" value="1"/>
</dbReference>
<keyword evidence="4" id="KW-1185">Reference proteome</keyword>
<name>A0A1G9SJZ5_9BACT</name>
<dbReference type="AlphaFoldDB" id="A0A1G9SJZ5"/>
<proteinExistence type="predicted"/>
<dbReference type="Proteomes" id="UP000198510">
    <property type="component" value="Unassembled WGS sequence"/>
</dbReference>
<dbReference type="STRING" id="1075417.SAMN05421823_112187"/>
<feature type="domain" description="AttH" evidence="1">
    <location>
        <begin position="50"/>
        <end position="217"/>
    </location>
</feature>